<evidence type="ECO:0000313" key="3">
    <source>
        <dbReference type="EMBL" id="MCR6483497.1"/>
    </source>
</evidence>
<sequence length="234" mass="25776">MTQLVEKTGARSDTDPLPVGPRRSRAAQARSMVPLVALVLAFLLFLLPPYLGLDPSQGRIPNVTVIPARYPLLIVHIATATIALLTLCLQMWPWLRERHPKAHRISGRVYVFAGALPAAVLSVVLSFMATSSHGVLGVITAGVFWGVTTAVGFLRARQGRWSAHRRWMLYSFAFALQAVWARLLAIGSIVLGLSPDPILMGEAGTWLGWIVNVLLVQWWLVRTARRARQPVASY</sequence>
<comment type="caution">
    <text evidence="3">The sequence shown here is derived from an EMBL/GenBank/DDBJ whole genome shotgun (WGS) entry which is preliminary data.</text>
</comment>
<dbReference type="InterPro" id="IPR018750">
    <property type="entry name" value="DUF2306_membrane"/>
</dbReference>
<dbReference type="EMBL" id="JAMXQV010000004">
    <property type="protein sequence ID" value="MCR6483497.1"/>
    <property type="molecule type" value="Genomic_DNA"/>
</dbReference>
<organism evidence="3 4">
    <name type="scientific">Amycolatopsis iheyensis</name>
    <dbReference type="NCBI Taxonomy" id="2945988"/>
    <lineage>
        <taxon>Bacteria</taxon>
        <taxon>Bacillati</taxon>
        <taxon>Actinomycetota</taxon>
        <taxon>Actinomycetes</taxon>
        <taxon>Pseudonocardiales</taxon>
        <taxon>Pseudonocardiaceae</taxon>
        <taxon>Amycolatopsis</taxon>
    </lineage>
</organism>
<dbReference type="Proteomes" id="UP001144096">
    <property type="component" value="Unassembled WGS sequence"/>
</dbReference>
<evidence type="ECO:0000256" key="2">
    <source>
        <dbReference type="SAM" id="Phobius"/>
    </source>
</evidence>
<evidence type="ECO:0000313" key="4">
    <source>
        <dbReference type="Proteomes" id="UP001144096"/>
    </source>
</evidence>
<feature type="transmembrane region" description="Helical" evidence="2">
    <location>
        <begin position="203"/>
        <end position="221"/>
    </location>
</feature>
<feature type="transmembrane region" description="Helical" evidence="2">
    <location>
        <begin position="167"/>
        <end position="191"/>
    </location>
</feature>
<gene>
    <name evidence="3" type="ORF">M8542_11790</name>
</gene>
<keyword evidence="2" id="KW-1133">Transmembrane helix</keyword>
<keyword evidence="2" id="KW-0472">Membrane</keyword>
<proteinExistence type="predicted"/>
<dbReference type="AlphaFoldDB" id="A0A9X2NA93"/>
<feature type="transmembrane region" description="Helical" evidence="2">
    <location>
        <begin position="135"/>
        <end position="155"/>
    </location>
</feature>
<name>A0A9X2NA93_9PSEU</name>
<feature type="transmembrane region" description="Helical" evidence="2">
    <location>
        <begin position="32"/>
        <end position="50"/>
    </location>
</feature>
<keyword evidence="4" id="KW-1185">Reference proteome</keyword>
<keyword evidence="2" id="KW-0812">Transmembrane</keyword>
<feature type="transmembrane region" description="Helical" evidence="2">
    <location>
        <begin position="109"/>
        <end position="129"/>
    </location>
</feature>
<dbReference type="RefSeq" id="WP_257920113.1">
    <property type="nucleotide sequence ID" value="NZ_JAMXQV010000004.1"/>
</dbReference>
<reference evidence="3" key="1">
    <citation type="submission" date="2022-06" db="EMBL/GenBank/DDBJ databases">
        <title>Amycolatopsis iheyaensis sp. nov., a new species of the genus Amycolatopsis isolated from soil in Iheya island, Japan.</title>
        <authorList>
            <person name="Ngamcharungchit C."/>
            <person name="Kanto H."/>
            <person name="Take A."/>
            <person name="Intra B."/>
            <person name="Matsumoto A."/>
            <person name="Panbangred W."/>
            <person name="Inahashi Y."/>
        </authorList>
    </citation>
    <scope>NUCLEOTIDE SEQUENCE</scope>
    <source>
        <strain evidence="3">OK19-0408</strain>
    </source>
</reference>
<protein>
    <submittedName>
        <fullName evidence="3">DUF2306 domain-containing protein</fullName>
    </submittedName>
</protein>
<dbReference type="Pfam" id="PF10067">
    <property type="entry name" value="DUF2306"/>
    <property type="match status" value="1"/>
</dbReference>
<evidence type="ECO:0000256" key="1">
    <source>
        <dbReference type="SAM" id="MobiDB-lite"/>
    </source>
</evidence>
<feature type="transmembrane region" description="Helical" evidence="2">
    <location>
        <begin position="70"/>
        <end position="89"/>
    </location>
</feature>
<feature type="region of interest" description="Disordered" evidence="1">
    <location>
        <begin position="1"/>
        <end position="23"/>
    </location>
</feature>
<accession>A0A9X2NA93</accession>